<keyword evidence="3" id="KW-1185">Reference proteome</keyword>
<dbReference type="PANTHER" id="PTHR21641">
    <property type="entry name" value="TRANSLATION INITIATION FACTOR-RELATED"/>
    <property type="match status" value="1"/>
</dbReference>
<dbReference type="AlphaFoldDB" id="A0AAD7LVP9"/>
<evidence type="ECO:0000313" key="3">
    <source>
        <dbReference type="Proteomes" id="UP001163823"/>
    </source>
</evidence>
<reference evidence="2" key="1">
    <citation type="journal article" date="2023" name="Science">
        <title>Elucidation of the pathway for biosynthesis of saponin adjuvants from the soapbark tree.</title>
        <authorList>
            <person name="Reed J."/>
            <person name="Orme A."/>
            <person name="El-Demerdash A."/>
            <person name="Owen C."/>
            <person name="Martin L.B.B."/>
            <person name="Misra R.C."/>
            <person name="Kikuchi S."/>
            <person name="Rejzek M."/>
            <person name="Martin A.C."/>
            <person name="Harkess A."/>
            <person name="Leebens-Mack J."/>
            <person name="Louveau T."/>
            <person name="Stephenson M.J."/>
            <person name="Osbourn A."/>
        </authorList>
    </citation>
    <scope>NUCLEOTIDE SEQUENCE</scope>
    <source>
        <strain evidence="2">S10</strain>
    </source>
</reference>
<dbReference type="EMBL" id="JARAOO010000006">
    <property type="protein sequence ID" value="KAJ7965165.1"/>
    <property type="molecule type" value="Genomic_DNA"/>
</dbReference>
<feature type="region of interest" description="Disordered" evidence="1">
    <location>
        <begin position="85"/>
        <end position="135"/>
    </location>
</feature>
<feature type="compositionally biased region" description="Acidic residues" evidence="1">
    <location>
        <begin position="123"/>
        <end position="135"/>
    </location>
</feature>
<protein>
    <submittedName>
        <fullName evidence="2">Nucleic acid-binding, OB-fold</fullName>
    </submittedName>
</protein>
<dbReference type="PANTHER" id="PTHR21641:SF0">
    <property type="entry name" value="RNA-BINDING PROTEIN EIF1AD-RELATED"/>
    <property type="match status" value="1"/>
</dbReference>
<gene>
    <name evidence="2" type="ORF">O6P43_014859</name>
</gene>
<sequence length="135" mass="15198">MKGGRKNLKRATETEHVSLQEGQTIMQVVSLRGSNLIEVVLLWLMKVERKRLLNQVARSHALFRRFFSMNKPEIFKSTIINDSKASLHTNTSQRENGIDSSDDDGLPPLQANANRIKPIEIQSDSESDSCSDTDS</sequence>
<evidence type="ECO:0000313" key="2">
    <source>
        <dbReference type="EMBL" id="KAJ7965165.1"/>
    </source>
</evidence>
<accession>A0AAD7LVP9</accession>
<dbReference type="GO" id="GO:0005634">
    <property type="term" value="C:nucleus"/>
    <property type="evidence" value="ECO:0007669"/>
    <property type="project" value="TreeGrafter"/>
</dbReference>
<comment type="caution">
    <text evidence="2">The sequence shown here is derived from an EMBL/GenBank/DDBJ whole genome shotgun (WGS) entry which is preliminary data.</text>
</comment>
<evidence type="ECO:0000256" key="1">
    <source>
        <dbReference type="SAM" id="MobiDB-lite"/>
    </source>
</evidence>
<organism evidence="2 3">
    <name type="scientific">Quillaja saponaria</name>
    <name type="common">Soap bark tree</name>
    <dbReference type="NCBI Taxonomy" id="32244"/>
    <lineage>
        <taxon>Eukaryota</taxon>
        <taxon>Viridiplantae</taxon>
        <taxon>Streptophyta</taxon>
        <taxon>Embryophyta</taxon>
        <taxon>Tracheophyta</taxon>
        <taxon>Spermatophyta</taxon>
        <taxon>Magnoliopsida</taxon>
        <taxon>eudicotyledons</taxon>
        <taxon>Gunneridae</taxon>
        <taxon>Pentapetalae</taxon>
        <taxon>rosids</taxon>
        <taxon>fabids</taxon>
        <taxon>Fabales</taxon>
        <taxon>Quillajaceae</taxon>
        <taxon>Quillaja</taxon>
    </lineage>
</organism>
<dbReference type="Proteomes" id="UP001163823">
    <property type="component" value="Chromosome 6"/>
</dbReference>
<proteinExistence type="predicted"/>
<dbReference type="InterPro" id="IPR039294">
    <property type="entry name" value="EIF1AD"/>
</dbReference>
<name>A0AAD7LVP9_QUISA</name>
<feature type="compositionally biased region" description="Polar residues" evidence="1">
    <location>
        <begin position="85"/>
        <end position="99"/>
    </location>
</feature>